<evidence type="ECO:0000256" key="5">
    <source>
        <dbReference type="ARBA" id="ARBA00022824"/>
    </source>
</evidence>
<evidence type="ECO:0000256" key="7">
    <source>
        <dbReference type="ARBA" id="ARBA00023054"/>
    </source>
</evidence>
<dbReference type="KEGG" id="ptkz:JDV02_002580"/>
<feature type="chain" id="PRO_5040321168" evidence="11">
    <location>
        <begin position="21"/>
        <end position="223"/>
    </location>
</feature>
<sequence length="223" mass="25222">MSTLLFVIFAIELLAHVINAIGAAQINSLLWTLINYLPVSTSKAAAEQRKLQAEYLRVRQELNATSSQDEFAKWAKLRRQHDKLLDKLDAAKKGLEASRSKFDNYLTAVRLLLTKAPQYFLPFWYGKEAMFWLPYGWFPYYAEWIISFPRAPLGSVSAPSWQLACSGFIALVSELVVFVWTALFSRKAAAEGSSTTREKGQQQAKTPKKKVAVPAEQSEKKEL</sequence>
<dbReference type="OrthoDB" id="69461at2759"/>
<comment type="similarity">
    <text evidence="2 9">Belongs to the WRB/GET1 family.</text>
</comment>
<evidence type="ECO:0000256" key="1">
    <source>
        <dbReference type="ARBA" id="ARBA00004477"/>
    </source>
</evidence>
<dbReference type="InterPro" id="IPR029012">
    <property type="entry name" value="Helix_hairpin_bin_sf"/>
</dbReference>
<keyword evidence="7" id="KW-0175">Coiled coil</keyword>
<dbReference type="InterPro" id="IPR028945">
    <property type="entry name" value="Get1"/>
</dbReference>
<comment type="subcellular location">
    <subcellularLocation>
        <location evidence="1">Endoplasmic reticulum membrane</location>
        <topology evidence="1">Multi-pass membrane protein</topology>
    </subcellularLocation>
</comment>
<dbReference type="AlphaFoldDB" id="A0A9Q8QBW7"/>
<keyword evidence="6 9" id="KW-1133">Transmembrane helix</keyword>
<keyword evidence="3 9" id="KW-0813">Transport</keyword>
<proteinExistence type="inferred from homology"/>
<evidence type="ECO:0000256" key="2">
    <source>
        <dbReference type="ARBA" id="ARBA00010799"/>
    </source>
</evidence>
<dbReference type="GO" id="GO:0005789">
    <property type="term" value="C:endoplasmic reticulum membrane"/>
    <property type="evidence" value="ECO:0007669"/>
    <property type="project" value="UniProtKB-SubCell"/>
</dbReference>
<keyword evidence="4 9" id="KW-0812">Transmembrane</keyword>
<reference evidence="12" key="1">
    <citation type="submission" date="2021-11" db="EMBL/GenBank/DDBJ databases">
        <title>Purpureocillium_takamizusanense_genome.</title>
        <authorList>
            <person name="Nguyen N.-H."/>
        </authorList>
    </citation>
    <scope>NUCLEOTIDE SEQUENCE</scope>
    <source>
        <strain evidence="12">PT3</strain>
    </source>
</reference>
<feature type="signal peptide" evidence="11">
    <location>
        <begin position="1"/>
        <end position="20"/>
    </location>
</feature>
<dbReference type="Gene3D" id="1.10.287.660">
    <property type="entry name" value="Helix hairpin bin"/>
    <property type="match status" value="1"/>
</dbReference>
<keyword evidence="11" id="KW-0732">Signal</keyword>
<dbReference type="GO" id="GO:0043495">
    <property type="term" value="F:protein-membrane adaptor activity"/>
    <property type="evidence" value="ECO:0007669"/>
    <property type="project" value="TreeGrafter"/>
</dbReference>
<evidence type="ECO:0000313" key="13">
    <source>
        <dbReference type="Proteomes" id="UP000829364"/>
    </source>
</evidence>
<evidence type="ECO:0000256" key="8">
    <source>
        <dbReference type="ARBA" id="ARBA00023136"/>
    </source>
</evidence>
<evidence type="ECO:0000256" key="6">
    <source>
        <dbReference type="ARBA" id="ARBA00022989"/>
    </source>
</evidence>
<dbReference type="PANTHER" id="PTHR42650:SF1">
    <property type="entry name" value="GUIDED ENTRY OF TAIL-ANCHORED PROTEINS FACTOR 1"/>
    <property type="match status" value="1"/>
</dbReference>
<dbReference type="RefSeq" id="XP_047839592.1">
    <property type="nucleotide sequence ID" value="XM_047983620.1"/>
</dbReference>
<accession>A0A9Q8QBW7</accession>
<feature type="topological domain" description="Cytoplasmic" evidence="9">
    <location>
        <begin position="173"/>
        <end position="223"/>
    </location>
</feature>
<dbReference type="Proteomes" id="UP000829364">
    <property type="component" value="Chromosome 2"/>
</dbReference>
<gene>
    <name evidence="9 12" type="primary">GET1</name>
    <name evidence="12" type="ORF">JDV02_002580</name>
</gene>
<dbReference type="EMBL" id="CP086355">
    <property type="protein sequence ID" value="UNI16111.1"/>
    <property type="molecule type" value="Genomic_DNA"/>
</dbReference>
<comment type="caution">
    <text evidence="9">Lacks conserved residue(s) required for the propagation of feature annotation.</text>
</comment>
<evidence type="ECO:0000256" key="9">
    <source>
        <dbReference type="HAMAP-Rule" id="MF_03113"/>
    </source>
</evidence>
<dbReference type="HAMAP" id="MF_03113">
    <property type="entry name" value="Get1"/>
    <property type="match status" value="1"/>
</dbReference>
<evidence type="ECO:0000313" key="12">
    <source>
        <dbReference type="EMBL" id="UNI16111.1"/>
    </source>
</evidence>
<dbReference type="GO" id="GO:0071816">
    <property type="term" value="P:tail-anchored membrane protein insertion into ER membrane"/>
    <property type="evidence" value="ECO:0007669"/>
    <property type="project" value="InterPro"/>
</dbReference>
<evidence type="ECO:0000256" key="3">
    <source>
        <dbReference type="ARBA" id="ARBA00022448"/>
    </source>
</evidence>
<dbReference type="Pfam" id="PF04420">
    <property type="entry name" value="CHD5"/>
    <property type="match status" value="1"/>
</dbReference>
<evidence type="ECO:0000256" key="10">
    <source>
        <dbReference type="SAM" id="MobiDB-lite"/>
    </source>
</evidence>
<name>A0A9Q8QBW7_9HYPO</name>
<feature type="topological domain" description="Lumenal" evidence="9">
    <location>
        <begin position="1"/>
        <end position="4"/>
    </location>
</feature>
<keyword evidence="8 9" id="KW-0472">Membrane</keyword>
<feature type="region of interest" description="Disordered" evidence="10">
    <location>
        <begin position="189"/>
        <end position="223"/>
    </location>
</feature>
<organism evidence="12 13">
    <name type="scientific">Purpureocillium takamizusanense</name>
    <dbReference type="NCBI Taxonomy" id="2060973"/>
    <lineage>
        <taxon>Eukaryota</taxon>
        <taxon>Fungi</taxon>
        <taxon>Dikarya</taxon>
        <taxon>Ascomycota</taxon>
        <taxon>Pezizomycotina</taxon>
        <taxon>Sordariomycetes</taxon>
        <taxon>Hypocreomycetidae</taxon>
        <taxon>Hypocreales</taxon>
        <taxon>Ophiocordycipitaceae</taxon>
        <taxon>Purpureocillium</taxon>
    </lineage>
</organism>
<dbReference type="GO" id="GO:0043529">
    <property type="term" value="C:GET complex"/>
    <property type="evidence" value="ECO:0007669"/>
    <property type="project" value="InterPro"/>
</dbReference>
<evidence type="ECO:0000256" key="4">
    <source>
        <dbReference type="ARBA" id="ARBA00022692"/>
    </source>
</evidence>
<keyword evidence="5 9" id="KW-0256">Endoplasmic reticulum</keyword>
<dbReference type="InterPro" id="IPR027538">
    <property type="entry name" value="Get1_fungi"/>
</dbReference>
<keyword evidence="13" id="KW-1185">Reference proteome</keyword>
<protein>
    <submittedName>
        <fullName evidence="12">GET complex subunit get1</fullName>
    </submittedName>
</protein>
<dbReference type="FunFam" id="1.10.287.660:FF:000006">
    <property type="entry name" value="Protein GET1"/>
    <property type="match status" value="1"/>
</dbReference>
<dbReference type="PANTHER" id="PTHR42650">
    <property type="entry name" value="TAIL-ANCHORED PROTEIN INSERTION RECEPTOR WRB"/>
    <property type="match status" value="1"/>
</dbReference>
<dbReference type="GeneID" id="72064541"/>
<evidence type="ECO:0000256" key="11">
    <source>
        <dbReference type="SAM" id="SignalP"/>
    </source>
</evidence>